<sequence>MFRRPILVLLLLLALASPSAAEMKARFIAPQAVSQGEPFLVELILPVEPRSASLRWLGREQALEPRPVEGGFWSLRALVGASASQKAGREIVAFSVDVAGRSRTFPWQIEIRSRSFPESRLTVEEKMVVPPEEARSRIEKESRRVQAALASSQPSGLWTLPLNRPVKGIVTCPYGWRRVYNGKPRSPHSGVDLRAGVGASVRSLAPGRVLLAEEHYFAGNVVYVDHGGGVVSAYAHLSRIDVAVGQDVERGQVLGLAGATGRVTGPHLHLGLFLQGRSVDAMPLFEEDLKGLLEGRQELEIALD</sequence>
<accession>A0ACD1DUJ9</accession>
<dbReference type="EMBL" id="CP074691">
    <property type="protein sequence ID" value="QVL35847.1"/>
    <property type="molecule type" value="Genomic_DNA"/>
</dbReference>
<protein>
    <submittedName>
        <fullName evidence="1">M23 family metallopeptidase</fullName>
    </submittedName>
</protein>
<reference evidence="1" key="1">
    <citation type="submission" date="2021-05" db="EMBL/GenBank/DDBJ databases">
        <title>An isolated secondary fermenter in methanogenic hydrocarbon-degrading communities.</title>
        <authorList>
            <person name="Liu Y.-F."/>
            <person name="Liu Z.-l."/>
        </authorList>
    </citation>
    <scope>NUCLEOTIDE SEQUENCE</scope>
    <source>
        <strain evidence="1">L-13</strain>
    </source>
</reference>
<organism evidence="1 2">
    <name type="scientific">Aminirod propionatiphilus</name>
    <dbReference type="NCBI Taxonomy" id="3415223"/>
    <lineage>
        <taxon>Bacteria</taxon>
        <taxon>Thermotogati</taxon>
        <taxon>Synergistota</taxon>
        <taxon>Synergistia</taxon>
        <taxon>Synergistales</taxon>
        <taxon>Aminiphilaceae</taxon>
        <taxon>Aminirod</taxon>
    </lineage>
</organism>
<proteinExistence type="predicted"/>
<evidence type="ECO:0000313" key="1">
    <source>
        <dbReference type="EMBL" id="QVL35847.1"/>
    </source>
</evidence>
<keyword evidence="2" id="KW-1185">Reference proteome</keyword>
<dbReference type="Proteomes" id="UP000682204">
    <property type="component" value="Chromosome"/>
</dbReference>
<evidence type="ECO:0000313" key="2">
    <source>
        <dbReference type="Proteomes" id="UP000682204"/>
    </source>
</evidence>
<name>A0ACD1DUJ9_9BACT</name>
<gene>
    <name evidence="1" type="ORF">KIH16_11960</name>
</gene>